<evidence type="ECO:0000256" key="5">
    <source>
        <dbReference type="ARBA" id="ARBA00023180"/>
    </source>
</evidence>
<evidence type="ECO:0000256" key="2">
    <source>
        <dbReference type="ARBA" id="ARBA00022729"/>
    </source>
</evidence>
<keyword evidence="9" id="KW-1185">Reference proteome</keyword>
<reference evidence="8 9" key="1">
    <citation type="submission" date="2019-08" db="EMBL/GenBank/DDBJ databases">
        <title>Archangium and Cystobacter genomes.</title>
        <authorList>
            <person name="Chen I.-C.K."/>
            <person name="Wielgoss S."/>
        </authorList>
    </citation>
    <scope>NUCLEOTIDE SEQUENCE [LARGE SCALE GENOMIC DNA]</scope>
    <source>
        <strain evidence="8 9">Cbm 6</strain>
    </source>
</reference>
<feature type="region of interest" description="Disordered" evidence="6">
    <location>
        <begin position="1"/>
        <end position="105"/>
    </location>
</feature>
<dbReference type="Pfam" id="PF07691">
    <property type="entry name" value="PA14"/>
    <property type="match status" value="1"/>
</dbReference>
<evidence type="ECO:0000313" key="8">
    <source>
        <dbReference type="EMBL" id="WNG52643.1"/>
    </source>
</evidence>
<dbReference type="PROSITE" id="PS51820">
    <property type="entry name" value="PA14"/>
    <property type="match status" value="1"/>
</dbReference>
<dbReference type="InterPro" id="IPR011658">
    <property type="entry name" value="PA14_dom"/>
</dbReference>
<keyword evidence="2" id="KW-0732">Signal</keyword>
<dbReference type="PANTHER" id="PTHR31137">
    <property type="entry name" value="PROTEIN PSIB-RELATED-RELATED"/>
    <property type="match status" value="1"/>
</dbReference>
<dbReference type="NCBIfam" id="TIGR02232">
    <property type="entry name" value="myxo_disulf_rpt"/>
    <property type="match status" value="6"/>
</dbReference>
<dbReference type="InterPro" id="IPR051154">
    <property type="entry name" value="Prespore-cell_inducing_factor"/>
</dbReference>
<feature type="domain" description="PA14" evidence="7">
    <location>
        <begin position="393"/>
        <end position="559"/>
    </location>
</feature>
<gene>
    <name evidence="8" type="ORF">F0U60_28935</name>
</gene>
<evidence type="ECO:0000256" key="3">
    <source>
        <dbReference type="ARBA" id="ARBA00022737"/>
    </source>
</evidence>
<protein>
    <submittedName>
        <fullName evidence="8">DUF4215 domain-containing protein</fullName>
    </submittedName>
</protein>
<keyword evidence="3" id="KW-0677">Repeat</keyword>
<evidence type="ECO:0000313" key="9">
    <source>
        <dbReference type="Proteomes" id="UP001611383"/>
    </source>
</evidence>
<evidence type="ECO:0000259" key="7">
    <source>
        <dbReference type="PROSITE" id="PS51820"/>
    </source>
</evidence>
<dbReference type="Proteomes" id="UP001611383">
    <property type="component" value="Chromosome"/>
</dbReference>
<dbReference type="EMBL" id="CP043494">
    <property type="protein sequence ID" value="WNG52643.1"/>
    <property type="molecule type" value="Genomic_DNA"/>
</dbReference>
<proteinExistence type="inferred from homology"/>
<keyword evidence="5" id="KW-0325">Glycoprotein</keyword>
<organism evidence="8 9">
    <name type="scientific">Archangium minus</name>
    <dbReference type="NCBI Taxonomy" id="83450"/>
    <lineage>
        <taxon>Bacteria</taxon>
        <taxon>Pseudomonadati</taxon>
        <taxon>Myxococcota</taxon>
        <taxon>Myxococcia</taxon>
        <taxon>Myxococcales</taxon>
        <taxon>Cystobacterineae</taxon>
        <taxon>Archangiaceae</taxon>
        <taxon>Archangium</taxon>
    </lineage>
</organism>
<dbReference type="PANTHER" id="PTHR31137:SF5">
    <property type="entry name" value="PROTEIN PSIQ-RELATED"/>
    <property type="match status" value="1"/>
</dbReference>
<evidence type="ECO:0000256" key="1">
    <source>
        <dbReference type="ARBA" id="ARBA00008709"/>
    </source>
</evidence>
<feature type="compositionally biased region" description="Low complexity" evidence="6">
    <location>
        <begin position="14"/>
        <end position="100"/>
    </location>
</feature>
<comment type="similarity">
    <text evidence="1">Belongs to the prespore-cell-inducing factor family.</text>
</comment>
<name>A0ABY9XB90_9BACT</name>
<dbReference type="NCBIfam" id="TIGR02148">
    <property type="entry name" value="Fibro_Slime"/>
    <property type="match status" value="1"/>
</dbReference>
<evidence type="ECO:0000256" key="6">
    <source>
        <dbReference type="SAM" id="MobiDB-lite"/>
    </source>
</evidence>
<dbReference type="InterPro" id="IPR011936">
    <property type="entry name" value="Myxo_disulph_rpt"/>
</dbReference>
<dbReference type="InterPro" id="IPR011874">
    <property type="entry name" value="Fibro_Slime"/>
</dbReference>
<keyword evidence="4" id="KW-1015">Disulfide bond</keyword>
<dbReference type="Pfam" id="PF13948">
    <property type="entry name" value="DUF4215"/>
    <property type="match status" value="5"/>
</dbReference>
<accession>A0ABY9XB90</accession>
<dbReference type="InterPro" id="IPR037524">
    <property type="entry name" value="PA14/GLEYA"/>
</dbReference>
<sequence>MFLSLVACGGGGTTDPDSGTTPDDPDAATAIDGGATDPDAGTTPDTPDASTPDDGGSTDIDAGTTPDDPDASTPDDGGTTDPDAGTTPDTPDASTPTDGGSVQCGDGLIQTGEACDDGNTVGGDGCTETCHQVEPGWVCEVPGAPCVREATCGNGELESPETCDDGNTTSGDGCAATCTVEPGWNCPSNGGPCRAAMCGDRIIAGDEECEDGNSSAGDGCSAVCRLEPGYKCDTIGKPCTRTVCGDKVVEGTEQCDDGNNDMGDGCSPLCVREPRCTNGTCQAVCGDGMMIPSDTSEECDDGNTRANDGCSPECQLEEGFICRSIEESPPNTVEVPIVYRDFRGYDLPASGSLPRGHVDFENANGQEMGIVARTLGADGKPVYAKDGVSSATTHGRAAFDQWYRDVWNVNMTVVQTLSLMRQSDGSYLFDDQTFFPLDAAGWVARGLEPLRMDGRNFSFTSEVRYWFEYKGNEVLAFSGDDDVWVFINGRLALDLGGVHGPMTGSISLAQKAAELGLLPGRIYEAVVFQAERHTTGSSYKLTLNNFSTRRTECQSNCGNGIIDAGEQCDDGVNDGGYGQCAPGCVLDARCGDSIVQTGNGEQCDDGNTTSHDGCSATCKLEF</sequence>
<evidence type="ECO:0000256" key="4">
    <source>
        <dbReference type="ARBA" id="ARBA00023157"/>
    </source>
</evidence>